<dbReference type="Pfam" id="PF06742">
    <property type="entry name" value="DUF1214"/>
    <property type="match status" value="1"/>
</dbReference>
<accession>A0P155</accession>
<evidence type="ECO:0000313" key="4">
    <source>
        <dbReference type="Proteomes" id="UP000004848"/>
    </source>
</evidence>
<feature type="domain" description="DUF1254" evidence="2">
    <location>
        <begin position="74"/>
        <end position="127"/>
    </location>
</feature>
<dbReference type="eggNOG" id="COG5361">
    <property type="taxonomic scope" value="Bacteria"/>
</dbReference>
<protein>
    <recommendedName>
        <fullName evidence="5">DUF1254 domain-containing protein</fullName>
    </recommendedName>
</protein>
<dbReference type="AlphaFoldDB" id="A0P155"/>
<dbReference type="PANTHER" id="PTHR36509">
    <property type="entry name" value="BLL3101 PROTEIN"/>
    <property type="match status" value="1"/>
</dbReference>
<evidence type="ECO:0000313" key="3">
    <source>
        <dbReference type="EMBL" id="EAV41240.1"/>
    </source>
</evidence>
<dbReference type="EMBL" id="AAUW01000022">
    <property type="protein sequence ID" value="EAV41240.1"/>
    <property type="molecule type" value="Genomic_DNA"/>
</dbReference>
<gene>
    <name evidence="3" type="ORF">SIAM614_29176</name>
</gene>
<evidence type="ECO:0000259" key="2">
    <source>
        <dbReference type="Pfam" id="PF06863"/>
    </source>
</evidence>
<reference evidence="3 4" key="1">
    <citation type="submission" date="2006-05" db="EMBL/GenBank/DDBJ databases">
        <authorList>
            <person name="King G."/>
            <person name="Ferriera S."/>
            <person name="Johnson J."/>
            <person name="Kravitz S."/>
            <person name="Beeson K."/>
            <person name="Sutton G."/>
            <person name="Rogers Y.-H."/>
            <person name="Friedman R."/>
            <person name="Frazier M."/>
            <person name="Venter J.C."/>
        </authorList>
    </citation>
    <scope>NUCLEOTIDE SEQUENCE [LARGE SCALE GENOMIC DNA]</scope>
    <source>
        <strain evidence="4">ATCC 25650 / DSM 13394 / JCM 20685 / NBRC 16684 / NCIMB 2208 / IAM 12614 / B1</strain>
    </source>
</reference>
<dbReference type="PANTHER" id="PTHR36509:SF2">
    <property type="entry name" value="BLL3101 PROTEIN"/>
    <property type="match status" value="1"/>
</dbReference>
<comment type="caution">
    <text evidence="3">The sequence shown here is derived from an EMBL/GenBank/DDBJ whole genome shotgun (WGS) entry which is preliminary data.</text>
</comment>
<dbReference type="InterPro" id="IPR037049">
    <property type="entry name" value="DUF1214_C_sf"/>
</dbReference>
<name>A0P155_ROSAI</name>
<dbReference type="Gene3D" id="2.60.120.600">
    <property type="entry name" value="Domain of unknown function DUF1214, C-terminal domain"/>
    <property type="match status" value="1"/>
</dbReference>
<proteinExistence type="predicted"/>
<dbReference type="Proteomes" id="UP000004848">
    <property type="component" value="Unassembled WGS sequence"/>
</dbReference>
<sequence>MAGNGHPPAGSTYSEEEISIMRVMMCSLYVATALVFASPASAEGSDPVKVTIDNYVHAESNTNMAGYVQKGAFGKFLHEREMVNAADQIVIRSNVDTLYSMLIVDLTTPVTIYLPDPGNRFQSLECLSEQHSILPTVYGPGYFEFTQELMGTRYAFCVVRTFADPADPDDMKSAHALQDQLKLEQVNIGEFNVPNWDQKSLDTMRQLLQQIAQTRPSTRGYFGIKEDLNQLYWTLGAAAGWGGNPYEDAIYAVGLVDKNDGKTPYVLNVPKEVPVEAFWSVTLYDAKGYLPANKSGIYSFNSVTAKPNQDGSYTISFGGDGPNRFELVESWNYVVRMYRPKKELIEGHWRFPSAVAAN</sequence>
<dbReference type="InterPro" id="IPR010679">
    <property type="entry name" value="DUF1254"/>
</dbReference>
<dbReference type="SUPFAM" id="SSF160935">
    <property type="entry name" value="VPA0735-like"/>
    <property type="match status" value="1"/>
</dbReference>
<dbReference type="InterPro" id="IPR010621">
    <property type="entry name" value="DUF1214"/>
</dbReference>
<feature type="domain" description="DUF1214" evidence="1">
    <location>
        <begin position="255"/>
        <end position="342"/>
    </location>
</feature>
<evidence type="ECO:0000259" key="1">
    <source>
        <dbReference type="Pfam" id="PF06742"/>
    </source>
</evidence>
<dbReference type="Pfam" id="PF06863">
    <property type="entry name" value="DUF1254"/>
    <property type="match status" value="1"/>
</dbReference>
<evidence type="ECO:0008006" key="5">
    <source>
        <dbReference type="Google" id="ProtNLM"/>
    </source>
</evidence>
<organism evidence="3 4">
    <name type="scientific">Roseibium aggregatum (strain ATCC 25650 / DSM 13394 / JCM 20685 / NBRC 16684 / NCIMB 2208 / IAM 12614 / B1)</name>
    <name type="common">Stappia aggregata</name>
    <dbReference type="NCBI Taxonomy" id="384765"/>
    <lineage>
        <taxon>Bacteria</taxon>
        <taxon>Pseudomonadati</taxon>
        <taxon>Pseudomonadota</taxon>
        <taxon>Alphaproteobacteria</taxon>
        <taxon>Hyphomicrobiales</taxon>
        <taxon>Stappiaceae</taxon>
        <taxon>Roseibium</taxon>
    </lineage>
</organism>